<feature type="domain" description="RNB" evidence="1">
    <location>
        <begin position="655"/>
        <end position="1018"/>
    </location>
</feature>
<name>A0A9P4VPP4_9PEZI</name>
<dbReference type="EMBL" id="MU006092">
    <property type="protein sequence ID" value="KAF2841061.1"/>
    <property type="molecule type" value="Genomic_DNA"/>
</dbReference>
<sequence>MSSNRVISPIITSTLFTLPESRICPQCRSKLRQHYWSIKGYRRRSRLSSPSIKAFGDAYSGNHKERQEHLQLSDDLSRISLPFIQNVEKRSERQVGKKDQQRDLLPRASALYITSTIRNRSSLAEWEISNQMYWSGQSAKKWKIVGIQRRPRRAFSRTVHRLASNHYRAIHSTTSSPPVAVEVFPSSLQLRRTSRLWHGQDAITIRERLALWQKENAQSNQNKSDPLGTDIFDSFTADTRSEEASAQIDDDYISDLEYELTSATKFEPGDLLELRVGIDRDTLLAIHIRILGEFKECLTITGKTVQYMYSDVHFTIKHFVDPAVVKRIIPHLPEEGFTKEVRVKSKYTDFSAPRTVTAPVVEKLVDLQNEIEEIYRKNASVLDNAHGILAHPTELRFGSLESIAQKLLGPTIRVLDYPTIFAVRKALLRAGYGISFDERSARNLAVYRIRPLIHVEGVDKVVQWIRSHQEYISATQSFGNRKIEISNYSGAKIIESFVSKARLLIEQSRLNRKPMNGGLGPIIPQTPTGDSIHSSQNVMISINNFSETDRLIIDFLTSWCIGDKFRYIGKLQSLGSMVLRAVGKYQGFVLDGSTACLFLQELGVISPFTNPIMFDENLLLPAARHSLQLEQLQSRVDNMAYQDDLSFNDSMSHLRKDWKDLDVYCIDGIGAEEIDDGISLERVPDSADVWVHIHVANPTAFFDRSHLLSRMAAHMAESIYFPEKTFPMLPKPVTANHFSLAPNRPVLTFSAKLNTKAEILKIGICPGIIRNVISLTPLNLGKLLGLPDAKGSQIKLTVGKGVLWNSDEVTTDHPHVDVSESQKKDLLTLLELVTRRYQRRSGGRALAQIIENTAEAFPYYNSTIGPNPQIMHTTKPRYQSGDPLIQLQAVAHKPWTDTMHLITSDLFVGELMGMCGEIGAKWTKDRNIPIIYRGGGTLTQVDEYWKYLDEITNLVNQKIEVPHYAQAHLLRIMGSAVESSTPVQNKTQGYPQYAKLTSPLRRYSDMIGHWQIEAALREEHARGHMFLGTTDNLGLPFTKSEIDSMIPRLNVKARRIKNASRLSRAFWRTQFFFRAHYFNQADLPAEYTAEVLKMSKDERSFWVWIREFSFPASMRLPSSGNVELGDLWSVKLVEINPYFREKTVEPVSLLRRQPDEVFSKLNPFQEIRW</sequence>
<dbReference type="GO" id="GO:0003723">
    <property type="term" value="F:RNA binding"/>
    <property type="evidence" value="ECO:0007669"/>
    <property type="project" value="InterPro"/>
</dbReference>
<dbReference type="InterPro" id="IPR001900">
    <property type="entry name" value="RNase_II/R"/>
</dbReference>
<dbReference type="GO" id="GO:0000932">
    <property type="term" value="C:P-body"/>
    <property type="evidence" value="ECO:0007669"/>
    <property type="project" value="TreeGrafter"/>
</dbReference>
<keyword evidence="3" id="KW-1185">Reference proteome</keyword>
<dbReference type="Pfam" id="PF00773">
    <property type="entry name" value="RNB"/>
    <property type="match status" value="1"/>
</dbReference>
<dbReference type="Pfam" id="PF25522">
    <property type="entry name" value="OB_cyt-4"/>
    <property type="match status" value="1"/>
</dbReference>
<evidence type="ECO:0000313" key="3">
    <source>
        <dbReference type="Proteomes" id="UP000799429"/>
    </source>
</evidence>
<accession>A0A9P4VPP4</accession>
<dbReference type="InterPro" id="IPR057912">
    <property type="entry name" value="OB_CYT4_C"/>
</dbReference>
<organism evidence="2 3">
    <name type="scientific">Patellaria atrata CBS 101060</name>
    <dbReference type="NCBI Taxonomy" id="1346257"/>
    <lineage>
        <taxon>Eukaryota</taxon>
        <taxon>Fungi</taxon>
        <taxon>Dikarya</taxon>
        <taxon>Ascomycota</taxon>
        <taxon>Pezizomycotina</taxon>
        <taxon>Dothideomycetes</taxon>
        <taxon>Dothideomycetes incertae sedis</taxon>
        <taxon>Patellariales</taxon>
        <taxon>Patellariaceae</taxon>
        <taxon>Patellaria</taxon>
    </lineage>
</organism>
<dbReference type="SUPFAM" id="SSF50249">
    <property type="entry name" value="Nucleic acid-binding proteins"/>
    <property type="match status" value="1"/>
</dbReference>
<dbReference type="InterPro" id="IPR050180">
    <property type="entry name" value="RNR_Ribonuclease"/>
</dbReference>
<dbReference type="PANTHER" id="PTHR23355">
    <property type="entry name" value="RIBONUCLEASE"/>
    <property type="match status" value="1"/>
</dbReference>
<dbReference type="SMART" id="SM00955">
    <property type="entry name" value="RNB"/>
    <property type="match status" value="1"/>
</dbReference>
<comment type="caution">
    <text evidence="2">The sequence shown here is derived from an EMBL/GenBank/DDBJ whole genome shotgun (WGS) entry which is preliminary data.</text>
</comment>
<dbReference type="OrthoDB" id="2285229at2759"/>
<dbReference type="Proteomes" id="UP000799429">
    <property type="component" value="Unassembled WGS sequence"/>
</dbReference>
<dbReference type="GO" id="GO:0000175">
    <property type="term" value="F:3'-5'-RNA exonuclease activity"/>
    <property type="evidence" value="ECO:0007669"/>
    <property type="project" value="TreeGrafter"/>
</dbReference>
<dbReference type="Pfam" id="PF23216">
    <property type="entry name" value="WHD_CYT4"/>
    <property type="match status" value="1"/>
</dbReference>
<dbReference type="PANTHER" id="PTHR23355:SF65">
    <property type="entry name" value="EXORIBONUCLEASE CYT-4, PUTATIVE (AFU_ORTHOLOGUE AFUA_7G01550)-RELATED"/>
    <property type="match status" value="1"/>
</dbReference>
<dbReference type="InterPro" id="IPR056624">
    <property type="entry name" value="WH_CYT4"/>
</dbReference>
<gene>
    <name evidence="2" type="ORF">M501DRAFT_662370</name>
</gene>
<evidence type="ECO:0000259" key="1">
    <source>
        <dbReference type="SMART" id="SM00955"/>
    </source>
</evidence>
<dbReference type="AlphaFoldDB" id="A0A9P4VPP4"/>
<dbReference type="InterPro" id="IPR056625">
    <property type="entry name" value="SH3_CYT4"/>
</dbReference>
<dbReference type="InterPro" id="IPR012340">
    <property type="entry name" value="NA-bd_OB-fold"/>
</dbReference>
<dbReference type="GO" id="GO:0006402">
    <property type="term" value="P:mRNA catabolic process"/>
    <property type="evidence" value="ECO:0007669"/>
    <property type="project" value="TreeGrafter"/>
</dbReference>
<dbReference type="Pfam" id="PF23214">
    <property type="entry name" value="SH3_CYT4"/>
    <property type="match status" value="1"/>
</dbReference>
<protein>
    <submittedName>
        <fullName evidence="2">RNB-domain-containing protein</fullName>
    </submittedName>
</protein>
<evidence type="ECO:0000313" key="2">
    <source>
        <dbReference type="EMBL" id="KAF2841061.1"/>
    </source>
</evidence>
<proteinExistence type="predicted"/>
<reference evidence="2" key="1">
    <citation type="journal article" date="2020" name="Stud. Mycol.">
        <title>101 Dothideomycetes genomes: a test case for predicting lifestyles and emergence of pathogens.</title>
        <authorList>
            <person name="Haridas S."/>
            <person name="Albert R."/>
            <person name="Binder M."/>
            <person name="Bloem J."/>
            <person name="Labutti K."/>
            <person name="Salamov A."/>
            <person name="Andreopoulos B."/>
            <person name="Baker S."/>
            <person name="Barry K."/>
            <person name="Bills G."/>
            <person name="Bluhm B."/>
            <person name="Cannon C."/>
            <person name="Castanera R."/>
            <person name="Culley D."/>
            <person name="Daum C."/>
            <person name="Ezra D."/>
            <person name="Gonzalez J."/>
            <person name="Henrissat B."/>
            <person name="Kuo A."/>
            <person name="Liang C."/>
            <person name="Lipzen A."/>
            <person name="Lutzoni F."/>
            <person name="Magnuson J."/>
            <person name="Mondo S."/>
            <person name="Nolan M."/>
            <person name="Ohm R."/>
            <person name="Pangilinan J."/>
            <person name="Park H.-J."/>
            <person name="Ramirez L."/>
            <person name="Alfaro M."/>
            <person name="Sun H."/>
            <person name="Tritt A."/>
            <person name="Yoshinaga Y."/>
            <person name="Zwiers L.-H."/>
            <person name="Turgeon B."/>
            <person name="Goodwin S."/>
            <person name="Spatafora J."/>
            <person name="Crous P."/>
            <person name="Grigoriev I."/>
        </authorList>
    </citation>
    <scope>NUCLEOTIDE SEQUENCE</scope>
    <source>
        <strain evidence="2">CBS 101060</strain>
    </source>
</reference>